<sequence>MNALLSFLESQRLVTIALASEQPWICSVYYGVDKNFRLYFISNKKTKHSQYILSNPAIAFSVSWYNAGDYKDRKAVQGIGNCRVVKNDEEIITGVHLHNLHFPEFADRITVDWIQDPEHQSAVWIIEPTYIKFWNDELFGSDEIKEFTFET</sequence>
<dbReference type="EMBL" id="PCWM01000009">
    <property type="protein sequence ID" value="PIR03427.1"/>
    <property type="molecule type" value="Genomic_DNA"/>
</dbReference>
<comment type="caution">
    <text evidence="1">The sequence shown here is derived from an EMBL/GenBank/DDBJ whole genome shotgun (WGS) entry which is preliminary data.</text>
</comment>
<dbReference type="Gene3D" id="2.30.110.10">
    <property type="entry name" value="Electron Transport, Fmn-binding Protein, Chain A"/>
    <property type="match status" value="1"/>
</dbReference>
<dbReference type="Proteomes" id="UP000229782">
    <property type="component" value="Unassembled WGS sequence"/>
</dbReference>
<dbReference type="AlphaFoldDB" id="A0A2H0N3E5"/>
<reference evidence="1 2" key="1">
    <citation type="submission" date="2017-09" db="EMBL/GenBank/DDBJ databases">
        <title>Depth-based differentiation of microbial function through sediment-hosted aquifers and enrichment of novel symbionts in the deep terrestrial subsurface.</title>
        <authorList>
            <person name="Probst A.J."/>
            <person name="Ladd B."/>
            <person name="Jarett J.K."/>
            <person name="Geller-Mcgrath D.E."/>
            <person name="Sieber C.M."/>
            <person name="Emerson J.B."/>
            <person name="Anantharaman K."/>
            <person name="Thomas B.C."/>
            <person name="Malmstrom R."/>
            <person name="Stieglmeier M."/>
            <person name="Klingl A."/>
            <person name="Woyke T."/>
            <person name="Ryan C.M."/>
            <person name="Banfield J.F."/>
        </authorList>
    </citation>
    <scope>NUCLEOTIDE SEQUENCE [LARGE SCALE GENOMIC DNA]</scope>
    <source>
        <strain evidence="1">CG11_big_fil_rev_8_21_14_0_20_43_7</strain>
    </source>
</reference>
<accession>A0A2H0N3E5</accession>
<protein>
    <submittedName>
        <fullName evidence="1">Uncharacterized protein</fullName>
    </submittedName>
</protein>
<evidence type="ECO:0000313" key="1">
    <source>
        <dbReference type="EMBL" id="PIR03427.1"/>
    </source>
</evidence>
<gene>
    <name evidence="1" type="ORF">COV60_00425</name>
</gene>
<dbReference type="SUPFAM" id="SSF50475">
    <property type="entry name" value="FMN-binding split barrel"/>
    <property type="match status" value="1"/>
</dbReference>
<dbReference type="InterPro" id="IPR012349">
    <property type="entry name" value="Split_barrel_FMN-bd"/>
</dbReference>
<evidence type="ECO:0000313" key="2">
    <source>
        <dbReference type="Proteomes" id="UP000229782"/>
    </source>
</evidence>
<name>A0A2H0N3E5_9BACT</name>
<proteinExistence type="predicted"/>
<organism evidence="1 2">
    <name type="scientific">Candidatus Magasanikbacteria bacterium CG11_big_fil_rev_8_21_14_0_20_43_7</name>
    <dbReference type="NCBI Taxonomy" id="1974654"/>
    <lineage>
        <taxon>Bacteria</taxon>
        <taxon>Candidatus Magasanikiibacteriota</taxon>
    </lineage>
</organism>